<dbReference type="Proteomes" id="UP000247005">
    <property type="component" value="Unassembled WGS sequence"/>
</dbReference>
<name>A0A2P5GI73_9ENTR</name>
<evidence type="ECO:0000313" key="4">
    <source>
        <dbReference type="Proteomes" id="UP000247005"/>
    </source>
</evidence>
<organism evidence="2 4">
    <name type="scientific">Superficieibacter electus</name>
    <dbReference type="NCBI Taxonomy" id="2022662"/>
    <lineage>
        <taxon>Bacteria</taxon>
        <taxon>Pseudomonadati</taxon>
        <taxon>Pseudomonadota</taxon>
        <taxon>Gammaproteobacteria</taxon>
        <taxon>Enterobacterales</taxon>
        <taxon>Enterobacteriaceae</taxon>
        <taxon>Superficieibacter</taxon>
    </lineage>
</organism>
<dbReference type="AlphaFoldDB" id="A0A2P5GI73"/>
<protein>
    <submittedName>
        <fullName evidence="2">Uncharacterized protein</fullName>
    </submittedName>
</protein>
<dbReference type="RefSeq" id="WP_103678190.1">
    <property type="nucleotide sequence ID" value="NZ_PQGD01000029.1"/>
</dbReference>
<evidence type="ECO:0000313" key="2">
    <source>
        <dbReference type="EMBL" id="POP42581.1"/>
    </source>
</evidence>
<sequence length="84" mass="9690">MTNQQTMLYQGVQIPRPVLNVDLHVLPNFTGRIVLYIENGKVKCDRRLLEEEHICALDTFIEMAREMELRIQEVSGGNDCNKNS</sequence>
<comment type="caution">
    <text evidence="2">The sequence shown here is derived from an EMBL/GenBank/DDBJ whole genome shotgun (WGS) entry which is preliminary data.</text>
</comment>
<gene>
    <name evidence="2" type="ORF">CHU32_24720</name>
    <name evidence="1" type="ORF">CHU33_21935</name>
</gene>
<evidence type="ECO:0000313" key="3">
    <source>
        <dbReference type="Proteomes" id="UP000237073"/>
    </source>
</evidence>
<dbReference type="OrthoDB" id="6422585at2"/>
<reference evidence="3 4" key="1">
    <citation type="submission" date="2018-01" db="EMBL/GenBank/DDBJ databases">
        <title>Superficieibacter electus gen. nov., sp. nov., an extended-spectrum beta-lactamase possessing member of the Enterobacteriaceae family, isolated from intensive care unit surfaces.</title>
        <authorList>
            <person name="Potter R.F."/>
            <person name="D'Souza A.W."/>
        </authorList>
    </citation>
    <scope>NUCLEOTIDE SEQUENCE [LARGE SCALE GENOMIC DNA]</scope>
    <source>
        <strain evidence="2 4">BP-1</strain>
        <strain evidence="1 3">BP-2</strain>
    </source>
</reference>
<accession>A0A2P5GI73</accession>
<dbReference type="EMBL" id="PQGD01000029">
    <property type="protein sequence ID" value="POP42581.1"/>
    <property type="molecule type" value="Genomic_DNA"/>
</dbReference>
<keyword evidence="3" id="KW-1185">Reference proteome</keyword>
<dbReference type="EMBL" id="PQGE01000024">
    <property type="protein sequence ID" value="POP41769.1"/>
    <property type="molecule type" value="Genomic_DNA"/>
</dbReference>
<dbReference type="Proteomes" id="UP000237073">
    <property type="component" value="Unassembled WGS sequence"/>
</dbReference>
<proteinExistence type="predicted"/>
<evidence type="ECO:0000313" key="1">
    <source>
        <dbReference type="EMBL" id="POP41769.1"/>
    </source>
</evidence>